<dbReference type="Pfam" id="PF08352">
    <property type="entry name" value="oligo_HPY"/>
    <property type="match status" value="2"/>
</dbReference>
<feature type="domain" description="ABC transporter" evidence="5">
    <location>
        <begin position="289"/>
        <end position="532"/>
    </location>
</feature>
<dbReference type="PANTHER" id="PTHR43776:SF7">
    <property type="entry name" value="D,D-DIPEPTIDE TRANSPORT ATP-BINDING PROTEIN DDPF-RELATED"/>
    <property type="match status" value="1"/>
</dbReference>
<evidence type="ECO:0000256" key="3">
    <source>
        <dbReference type="ARBA" id="ARBA00022741"/>
    </source>
</evidence>
<dbReference type="GO" id="GO:0015833">
    <property type="term" value="P:peptide transport"/>
    <property type="evidence" value="ECO:0007669"/>
    <property type="project" value="InterPro"/>
</dbReference>
<dbReference type="SUPFAM" id="SSF52540">
    <property type="entry name" value="P-loop containing nucleoside triphosphate hydrolases"/>
    <property type="match status" value="2"/>
</dbReference>
<keyword evidence="4 6" id="KW-0067">ATP-binding</keyword>
<evidence type="ECO:0000256" key="4">
    <source>
        <dbReference type="ARBA" id="ARBA00022840"/>
    </source>
</evidence>
<dbReference type="AlphaFoldDB" id="A0A380T2Z7"/>
<keyword evidence="3" id="KW-0547">Nucleotide-binding</keyword>
<dbReference type="InterPro" id="IPR050319">
    <property type="entry name" value="ABC_transp_ATP-bind"/>
</dbReference>
<organism evidence="6 7">
    <name type="scientific">Pseudomonas wadenswilerensis</name>
    <dbReference type="NCBI Taxonomy" id="1785161"/>
    <lineage>
        <taxon>Bacteria</taxon>
        <taxon>Pseudomonadati</taxon>
        <taxon>Pseudomonadota</taxon>
        <taxon>Gammaproteobacteria</taxon>
        <taxon>Pseudomonadales</taxon>
        <taxon>Pseudomonadaceae</taxon>
        <taxon>Pseudomonas</taxon>
    </lineage>
</organism>
<dbReference type="InterPro" id="IPR013563">
    <property type="entry name" value="Oligopep_ABC_C"/>
</dbReference>
<dbReference type="PROSITE" id="PS00211">
    <property type="entry name" value="ABC_TRANSPORTER_1"/>
    <property type="match status" value="1"/>
</dbReference>
<evidence type="ECO:0000313" key="7">
    <source>
        <dbReference type="Proteomes" id="UP000255177"/>
    </source>
</evidence>
<sequence length="553" mass="60418">MTAVIQHPAPLIEVSDLQVRFGQGAPVLKGISFTVEQGECLALVGESGSGKSVTSRTLAGLTGAHAQVQASRLAFAGQDLRQFDERAWRRVRGAQIGFVMQDALGSLDPLRPVGKEIAEPLQLHSDLSRAQRQARVLELLRAVGVPEPELRARQYPWQLSGGLRQRALIASAIACNPRLLIADEPTTALDATVQAQVLSLLESLRGDSTAMLIVSHDLAVVSRLANRVAVMHNGVIVEQGSVEAVLQDPQHPYTQYLLKAGAAVHFRRPQAPKLAAVAPPVVETSAPLLQVQQLSKAFKGPDGNLRTVVDKVSLQLHKGRTLGIVGESGSGKTTLTRMILGLETPDSGEIQIKGRPWLQLDDQEKRQLRRSIQVVFQDPLSSFDPRYTVQRVLFEALQVAGHLRGQWRPQAVELLKLVRLDESLLERRPLELSGGQRQRIAIARALAAQPQILVCDEPVSALDVSVQAQILELLDDLKQRLGLACLFISHDLGVINHVSDQVLVMKDGVAVESGAVRDVFDRPQHPYTRALLDAIPHLESGRKVSFEFLRLAI</sequence>
<dbReference type="Gene3D" id="3.40.50.300">
    <property type="entry name" value="P-loop containing nucleotide triphosphate hydrolases"/>
    <property type="match status" value="2"/>
</dbReference>
<dbReference type="Pfam" id="PF00005">
    <property type="entry name" value="ABC_tran"/>
    <property type="match status" value="2"/>
</dbReference>
<dbReference type="PANTHER" id="PTHR43776">
    <property type="entry name" value="TRANSPORT ATP-BINDING PROTEIN"/>
    <property type="match status" value="1"/>
</dbReference>
<gene>
    <name evidence="6" type="primary">yejF</name>
    <name evidence="6" type="ORF">CCOS864_03404</name>
</gene>
<protein>
    <submittedName>
        <fullName evidence="6">Putative ABC transporter ATP-binding protein</fullName>
    </submittedName>
</protein>
<dbReference type="EMBL" id="UIDD01000008">
    <property type="protein sequence ID" value="SUQ63950.1"/>
    <property type="molecule type" value="Genomic_DNA"/>
</dbReference>
<dbReference type="Proteomes" id="UP000255177">
    <property type="component" value="Unassembled WGS sequence"/>
</dbReference>
<dbReference type="InterPro" id="IPR003593">
    <property type="entry name" value="AAA+_ATPase"/>
</dbReference>
<evidence type="ECO:0000313" key="6">
    <source>
        <dbReference type="EMBL" id="SUQ63950.1"/>
    </source>
</evidence>
<proteinExistence type="inferred from homology"/>
<dbReference type="InterPro" id="IPR027417">
    <property type="entry name" value="P-loop_NTPase"/>
</dbReference>
<dbReference type="PROSITE" id="PS50893">
    <property type="entry name" value="ABC_TRANSPORTER_2"/>
    <property type="match status" value="2"/>
</dbReference>
<dbReference type="SMART" id="SM00382">
    <property type="entry name" value="AAA"/>
    <property type="match status" value="2"/>
</dbReference>
<dbReference type="NCBIfam" id="NF007739">
    <property type="entry name" value="PRK10419.1"/>
    <property type="match status" value="2"/>
</dbReference>
<dbReference type="CDD" id="cd03257">
    <property type="entry name" value="ABC_NikE_OppD_transporters"/>
    <property type="match status" value="2"/>
</dbReference>
<dbReference type="GO" id="GO:0055085">
    <property type="term" value="P:transmembrane transport"/>
    <property type="evidence" value="ECO:0007669"/>
    <property type="project" value="UniProtKB-ARBA"/>
</dbReference>
<dbReference type="InterPro" id="IPR003439">
    <property type="entry name" value="ABC_transporter-like_ATP-bd"/>
</dbReference>
<keyword evidence="7" id="KW-1185">Reference proteome</keyword>
<dbReference type="GO" id="GO:0016887">
    <property type="term" value="F:ATP hydrolysis activity"/>
    <property type="evidence" value="ECO:0007669"/>
    <property type="project" value="InterPro"/>
</dbReference>
<feature type="domain" description="ABC transporter" evidence="5">
    <location>
        <begin position="12"/>
        <end position="258"/>
    </location>
</feature>
<dbReference type="NCBIfam" id="NF008453">
    <property type="entry name" value="PRK11308.1"/>
    <property type="match status" value="2"/>
</dbReference>
<keyword evidence="2" id="KW-0813">Transport</keyword>
<dbReference type="InterPro" id="IPR017871">
    <property type="entry name" value="ABC_transporter-like_CS"/>
</dbReference>
<accession>A0A380T2Z7</accession>
<dbReference type="GO" id="GO:0005524">
    <property type="term" value="F:ATP binding"/>
    <property type="evidence" value="ECO:0007669"/>
    <property type="project" value="UniProtKB-KW"/>
</dbReference>
<evidence type="ECO:0000259" key="5">
    <source>
        <dbReference type="PROSITE" id="PS50893"/>
    </source>
</evidence>
<reference evidence="7" key="1">
    <citation type="submission" date="2018-07" db="EMBL/GenBank/DDBJ databases">
        <authorList>
            <person name="Blom J."/>
        </authorList>
    </citation>
    <scope>NUCLEOTIDE SEQUENCE [LARGE SCALE GENOMIC DNA]</scope>
    <source>
        <strain evidence="7">CCOS 864</strain>
    </source>
</reference>
<evidence type="ECO:0000256" key="1">
    <source>
        <dbReference type="ARBA" id="ARBA00005417"/>
    </source>
</evidence>
<dbReference type="RefSeq" id="WP_115087554.1">
    <property type="nucleotide sequence ID" value="NZ_CBCSFG010000037.1"/>
</dbReference>
<comment type="similarity">
    <text evidence="1">Belongs to the ABC transporter superfamily.</text>
</comment>
<evidence type="ECO:0000256" key="2">
    <source>
        <dbReference type="ARBA" id="ARBA00022448"/>
    </source>
</evidence>
<name>A0A380T2Z7_9PSED</name>